<dbReference type="AlphaFoldDB" id="A0A812PR52"/>
<dbReference type="Proteomes" id="UP000649617">
    <property type="component" value="Unassembled WGS sequence"/>
</dbReference>
<name>A0A812PR52_SYMPI</name>
<evidence type="ECO:0000313" key="3">
    <source>
        <dbReference type="Proteomes" id="UP000649617"/>
    </source>
</evidence>
<evidence type="ECO:0000256" key="1">
    <source>
        <dbReference type="SAM" id="MobiDB-lite"/>
    </source>
</evidence>
<proteinExistence type="predicted"/>
<feature type="compositionally biased region" description="Polar residues" evidence="1">
    <location>
        <begin position="92"/>
        <end position="113"/>
    </location>
</feature>
<evidence type="ECO:0000313" key="2">
    <source>
        <dbReference type="EMBL" id="CAE7366929.1"/>
    </source>
</evidence>
<accession>A0A812PR52</accession>
<comment type="caution">
    <text evidence="2">The sequence shown here is derived from an EMBL/GenBank/DDBJ whole genome shotgun (WGS) entry which is preliminary data.</text>
</comment>
<feature type="compositionally biased region" description="Low complexity" evidence="1">
    <location>
        <begin position="48"/>
        <end position="61"/>
    </location>
</feature>
<gene>
    <name evidence="2" type="ORF">SPIL2461_LOCUS8873</name>
</gene>
<sequence length="133" mass="14306">MSISPFIGSPLLVRKSKLEERPRRPSLAGNASEPLLPRPTEMSRRPRGLPAPAGLPAALAPSMRQARATSSPMLGPLRLRPRSLDTARCENKPSQGSLPTLPTDMQASGSQVRVHQRKAASPAPSEDESELLK</sequence>
<organism evidence="2 3">
    <name type="scientific">Symbiodinium pilosum</name>
    <name type="common">Dinoflagellate</name>
    <dbReference type="NCBI Taxonomy" id="2952"/>
    <lineage>
        <taxon>Eukaryota</taxon>
        <taxon>Sar</taxon>
        <taxon>Alveolata</taxon>
        <taxon>Dinophyceae</taxon>
        <taxon>Suessiales</taxon>
        <taxon>Symbiodiniaceae</taxon>
        <taxon>Symbiodinium</taxon>
    </lineage>
</organism>
<feature type="compositionally biased region" description="Basic and acidic residues" evidence="1">
    <location>
        <begin position="82"/>
        <end position="91"/>
    </location>
</feature>
<feature type="region of interest" description="Disordered" evidence="1">
    <location>
        <begin position="1"/>
        <end position="133"/>
    </location>
</feature>
<keyword evidence="3" id="KW-1185">Reference proteome</keyword>
<protein>
    <submittedName>
        <fullName evidence="2">Uncharacterized protein</fullName>
    </submittedName>
</protein>
<dbReference type="EMBL" id="CAJNIZ010014836">
    <property type="protein sequence ID" value="CAE7366929.1"/>
    <property type="molecule type" value="Genomic_DNA"/>
</dbReference>
<reference evidence="2" key="1">
    <citation type="submission" date="2021-02" db="EMBL/GenBank/DDBJ databases">
        <authorList>
            <person name="Dougan E. K."/>
            <person name="Rhodes N."/>
            <person name="Thang M."/>
            <person name="Chan C."/>
        </authorList>
    </citation>
    <scope>NUCLEOTIDE SEQUENCE</scope>
</reference>
<dbReference type="OrthoDB" id="434275at2759"/>